<comment type="caution">
    <text evidence="2">The sequence shown here is derived from an EMBL/GenBank/DDBJ whole genome shotgun (WGS) entry which is preliminary data.</text>
</comment>
<keyword evidence="3" id="KW-1185">Reference proteome</keyword>
<organism evidence="2 3">
    <name type="scientific">Neonectria magnoliae</name>
    <dbReference type="NCBI Taxonomy" id="2732573"/>
    <lineage>
        <taxon>Eukaryota</taxon>
        <taxon>Fungi</taxon>
        <taxon>Dikarya</taxon>
        <taxon>Ascomycota</taxon>
        <taxon>Pezizomycotina</taxon>
        <taxon>Sordariomycetes</taxon>
        <taxon>Hypocreomycetidae</taxon>
        <taxon>Hypocreales</taxon>
        <taxon>Nectriaceae</taxon>
        <taxon>Neonectria</taxon>
    </lineage>
</organism>
<accession>A0ABR1I094</accession>
<sequence length="266" mass="30412">MLLYLKVVTLPLNRVFVRLRLQPPVLRPSPSFKPMKGPDDDGNEPSDDSDQHHPRLKKPIFVPKSLLEDLIKTHGRAIHRKLKRLTPDYQGTIWKNQDFRIDAGSTLHGRPKFKTWNLQVNRHPLSDAAKALKSKFGTHKKLLWGAFDVDKAPNIHIRKCHSEVASASEEVIKEENRLLESGVQWDDLKDFYPGNNKGDGGMPRFALFSMWRLLKLVYRDPPALSSCASFPEPDYVPSDQLDPMDHRIPAHLSRIIDPNAPNEQDV</sequence>
<reference evidence="2 3" key="1">
    <citation type="journal article" date="2025" name="Microbiol. Resour. Announc.">
        <title>Draft genome sequences for Neonectria magnoliae and Neonectria punicea, canker pathogens of Liriodendron tulipifera and Acer saccharum in West Virginia.</title>
        <authorList>
            <person name="Petronek H.M."/>
            <person name="Kasson M.T."/>
            <person name="Metheny A.M."/>
            <person name="Stauder C.M."/>
            <person name="Lovett B."/>
            <person name="Lynch S.C."/>
            <person name="Garnas J.R."/>
            <person name="Kasson L.R."/>
            <person name="Stajich J.E."/>
        </authorList>
    </citation>
    <scope>NUCLEOTIDE SEQUENCE [LARGE SCALE GENOMIC DNA]</scope>
    <source>
        <strain evidence="2 3">NRRL 64651</strain>
    </source>
</reference>
<protein>
    <submittedName>
        <fullName evidence="2">Uncharacterized protein</fullName>
    </submittedName>
</protein>
<gene>
    <name evidence="2" type="ORF">QQZ08_006852</name>
</gene>
<feature type="region of interest" description="Disordered" evidence="1">
    <location>
        <begin position="27"/>
        <end position="55"/>
    </location>
</feature>
<dbReference type="EMBL" id="JAZAVK010000063">
    <property type="protein sequence ID" value="KAK7426674.1"/>
    <property type="molecule type" value="Genomic_DNA"/>
</dbReference>
<dbReference type="Proteomes" id="UP001498421">
    <property type="component" value="Unassembled WGS sequence"/>
</dbReference>
<evidence type="ECO:0000313" key="3">
    <source>
        <dbReference type="Proteomes" id="UP001498421"/>
    </source>
</evidence>
<evidence type="ECO:0000256" key="1">
    <source>
        <dbReference type="SAM" id="MobiDB-lite"/>
    </source>
</evidence>
<evidence type="ECO:0000313" key="2">
    <source>
        <dbReference type="EMBL" id="KAK7426674.1"/>
    </source>
</evidence>
<proteinExistence type="predicted"/>
<name>A0ABR1I094_9HYPO</name>